<keyword evidence="8 10" id="KW-0675">Receptor</keyword>
<dbReference type="FunCoup" id="T1H7R2">
    <property type="interactions" value="29"/>
</dbReference>
<evidence type="ECO:0000256" key="9">
    <source>
        <dbReference type="ARBA" id="ARBA00023224"/>
    </source>
</evidence>
<feature type="transmembrane region" description="Helical" evidence="10">
    <location>
        <begin position="40"/>
        <end position="59"/>
    </location>
</feature>
<feature type="transmembrane region" description="Helical" evidence="10">
    <location>
        <begin position="129"/>
        <end position="152"/>
    </location>
</feature>
<dbReference type="PANTHER" id="PTHR21137">
    <property type="entry name" value="ODORANT RECEPTOR"/>
    <property type="match status" value="1"/>
</dbReference>
<reference evidence="11" key="1">
    <citation type="submission" date="2015-05" db="UniProtKB">
        <authorList>
            <consortium name="EnsemblMetazoa"/>
        </authorList>
    </citation>
    <scope>IDENTIFICATION</scope>
</reference>
<comment type="caution">
    <text evidence="10">Lacks conserved residue(s) required for the propagation of feature annotation.</text>
</comment>
<dbReference type="PANTHER" id="PTHR21137:SF35">
    <property type="entry name" value="ODORANT RECEPTOR 19A-RELATED"/>
    <property type="match status" value="1"/>
</dbReference>
<evidence type="ECO:0000256" key="6">
    <source>
        <dbReference type="ARBA" id="ARBA00022989"/>
    </source>
</evidence>
<accession>T1H7R2</accession>
<comment type="subcellular location">
    <subcellularLocation>
        <location evidence="1 10">Cell membrane</location>
        <topology evidence="1 10">Multi-pass membrane protein</topology>
    </subcellularLocation>
</comment>
<dbReference type="VEuPathDB" id="VectorBase:RPRC000041"/>
<dbReference type="InParanoid" id="T1H7R2"/>
<evidence type="ECO:0000256" key="10">
    <source>
        <dbReference type="RuleBase" id="RU351113"/>
    </source>
</evidence>
<sequence length="416" mass="47849">MKDDKEVERFLIKEYFYIHKIGLAYVPWDKESAIISIFQYAIYLIVLSISTALLGYTAFLTIDDIALFSQDLHITLICVVAIINIINNSMIYRNDMVEIHKNLMNGLCNYETGEFYEGEKKNIFKQKKFLLLFWPLYYGFCASMAIVIGPLMDSYYGVDAVHTSYPQVYLKLPFAMWTPFDMGSQVPLHLILSVFQAFMVIINNLTISAGVAMYVVVLNYLCLHLNLLTNSIDNLDVRATELYKVRQGNRASSKLDRVLYNKCYNDCLIENIKHHQSILRLHKMYVNLSSVPLFVPFIAGAVLMSMAVVHFMSDDVRIGPKLTSGTVVFGEMLNMLMLCVYGEKLKLLSEGARDTIYSIRWYEMDKECHQTVSIFQQATLKPMNVKCVYLLDINMETFATLINSTYSYINLVYAFK</sequence>
<evidence type="ECO:0000256" key="3">
    <source>
        <dbReference type="ARBA" id="ARBA00022606"/>
    </source>
</evidence>
<name>T1H7R2_RHOPR</name>
<dbReference type="Pfam" id="PF02949">
    <property type="entry name" value="7tm_6"/>
    <property type="match status" value="1"/>
</dbReference>
<keyword evidence="4 10" id="KW-0812">Transmembrane</keyword>
<keyword evidence="3 10" id="KW-0716">Sensory transduction</keyword>
<dbReference type="GO" id="GO:0004984">
    <property type="term" value="F:olfactory receptor activity"/>
    <property type="evidence" value="ECO:0007669"/>
    <property type="project" value="InterPro"/>
</dbReference>
<evidence type="ECO:0000313" key="12">
    <source>
        <dbReference type="Proteomes" id="UP000015103"/>
    </source>
</evidence>
<dbReference type="EMBL" id="ACPB03006260">
    <property type="status" value="NOT_ANNOTATED_CDS"/>
    <property type="molecule type" value="Genomic_DNA"/>
</dbReference>
<organism evidence="11 12">
    <name type="scientific">Rhodnius prolixus</name>
    <name type="common">Triatomid bug</name>
    <dbReference type="NCBI Taxonomy" id="13249"/>
    <lineage>
        <taxon>Eukaryota</taxon>
        <taxon>Metazoa</taxon>
        <taxon>Ecdysozoa</taxon>
        <taxon>Arthropoda</taxon>
        <taxon>Hexapoda</taxon>
        <taxon>Insecta</taxon>
        <taxon>Pterygota</taxon>
        <taxon>Neoptera</taxon>
        <taxon>Paraneoptera</taxon>
        <taxon>Hemiptera</taxon>
        <taxon>Heteroptera</taxon>
        <taxon>Panheteroptera</taxon>
        <taxon>Cimicomorpha</taxon>
        <taxon>Reduviidae</taxon>
        <taxon>Triatominae</taxon>
        <taxon>Rhodnius</taxon>
    </lineage>
</organism>
<dbReference type="AlphaFoldDB" id="T1H7R2"/>
<keyword evidence="5 10" id="KW-0552">Olfaction</keyword>
<evidence type="ECO:0000256" key="2">
    <source>
        <dbReference type="ARBA" id="ARBA00022475"/>
    </source>
</evidence>
<evidence type="ECO:0000256" key="7">
    <source>
        <dbReference type="ARBA" id="ARBA00023136"/>
    </source>
</evidence>
<dbReference type="GO" id="GO:0005549">
    <property type="term" value="F:odorant binding"/>
    <property type="evidence" value="ECO:0007669"/>
    <property type="project" value="InterPro"/>
</dbReference>
<feature type="transmembrane region" description="Helical" evidence="10">
    <location>
        <begin position="285"/>
        <end position="310"/>
    </location>
</feature>
<keyword evidence="6 10" id="KW-1133">Transmembrane helix</keyword>
<dbReference type="Proteomes" id="UP000015103">
    <property type="component" value="Unassembled WGS sequence"/>
</dbReference>
<proteinExistence type="inferred from homology"/>
<protein>
    <recommendedName>
        <fullName evidence="10">Odorant receptor</fullName>
    </recommendedName>
</protein>
<keyword evidence="2" id="KW-1003">Cell membrane</keyword>
<evidence type="ECO:0000256" key="8">
    <source>
        <dbReference type="ARBA" id="ARBA00023170"/>
    </source>
</evidence>
<comment type="similarity">
    <text evidence="10">Belongs to the insect chemoreceptor superfamily. Heteromeric odorant receptor channel (TC 1.A.69) family.</text>
</comment>
<evidence type="ECO:0000256" key="4">
    <source>
        <dbReference type="ARBA" id="ARBA00022692"/>
    </source>
</evidence>
<feature type="transmembrane region" description="Helical" evidence="10">
    <location>
        <begin position="188"/>
        <end position="221"/>
    </location>
</feature>
<evidence type="ECO:0000313" key="11">
    <source>
        <dbReference type="EnsemblMetazoa" id="RPRC000041-PA"/>
    </source>
</evidence>
<dbReference type="InterPro" id="IPR004117">
    <property type="entry name" value="7tm6_olfct_rcpt"/>
</dbReference>
<dbReference type="GO" id="GO:0007165">
    <property type="term" value="P:signal transduction"/>
    <property type="evidence" value="ECO:0007669"/>
    <property type="project" value="UniProtKB-KW"/>
</dbReference>
<evidence type="ECO:0000256" key="1">
    <source>
        <dbReference type="ARBA" id="ARBA00004651"/>
    </source>
</evidence>
<keyword evidence="12" id="KW-1185">Reference proteome</keyword>
<feature type="transmembrane region" description="Helical" evidence="10">
    <location>
        <begin position="65"/>
        <end position="86"/>
    </location>
</feature>
<dbReference type="EnsemblMetazoa" id="RPRC000041-RA">
    <property type="protein sequence ID" value="RPRC000041-PA"/>
    <property type="gene ID" value="RPRC000041"/>
</dbReference>
<dbReference type="GO" id="GO:0005886">
    <property type="term" value="C:plasma membrane"/>
    <property type="evidence" value="ECO:0007669"/>
    <property type="project" value="UniProtKB-SubCell"/>
</dbReference>
<keyword evidence="7 10" id="KW-0472">Membrane</keyword>
<keyword evidence="9 10" id="KW-0807">Transducer</keyword>
<dbReference type="HOGENOM" id="CLU_047177_0_0_1"/>
<dbReference type="RefSeq" id="XP_073987492.1">
    <property type="nucleotide sequence ID" value="XM_074131391.1"/>
</dbReference>
<evidence type="ECO:0000256" key="5">
    <source>
        <dbReference type="ARBA" id="ARBA00022725"/>
    </source>
</evidence>
<dbReference type="GeneID" id="141455903"/>